<dbReference type="SUPFAM" id="SSF50729">
    <property type="entry name" value="PH domain-like"/>
    <property type="match status" value="2"/>
</dbReference>
<feature type="domain" description="PH" evidence="2">
    <location>
        <begin position="642"/>
        <end position="850"/>
    </location>
</feature>
<accession>A0ABR3XQ04</accession>
<dbReference type="EMBL" id="JAVDPF010000013">
    <property type="protein sequence ID" value="KAL1877684.1"/>
    <property type="molecule type" value="Genomic_DNA"/>
</dbReference>
<dbReference type="SMART" id="SM01316">
    <property type="entry name" value="Spo7_2_N"/>
    <property type="match status" value="1"/>
</dbReference>
<comment type="caution">
    <text evidence="3">The sequence shown here is derived from an EMBL/GenBank/DDBJ whole genome shotgun (WGS) entry which is preliminary data.</text>
</comment>
<feature type="compositionally biased region" description="Basic and acidic residues" evidence="1">
    <location>
        <begin position="229"/>
        <end position="246"/>
    </location>
</feature>
<reference evidence="3 4" key="1">
    <citation type="journal article" date="2024" name="IMA Fungus">
        <title>IMA Genome - F19 : A genome assembly and annotation guide to empower mycologists, including annotated draft genome sequences of Ceratocystis pirilliformis, Diaporthe australafricana, Fusarium ophioides, Paecilomyces lecythidis, and Sporothrix stenoceras.</title>
        <authorList>
            <person name="Aylward J."/>
            <person name="Wilson A.M."/>
            <person name="Visagie C.M."/>
            <person name="Spraker J."/>
            <person name="Barnes I."/>
            <person name="Buitendag C."/>
            <person name="Ceriani C."/>
            <person name="Del Mar Angel L."/>
            <person name="du Plessis D."/>
            <person name="Fuchs T."/>
            <person name="Gasser K."/>
            <person name="Kramer D."/>
            <person name="Li W."/>
            <person name="Munsamy K."/>
            <person name="Piso A."/>
            <person name="Price J.L."/>
            <person name="Sonnekus B."/>
            <person name="Thomas C."/>
            <person name="van der Nest A."/>
            <person name="van Dijk A."/>
            <person name="van Heerden A."/>
            <person name="van Vuuren N."/>
            <person name="Yilmaz N."/>
            <person name="Duong T.A."/>
            <person name="van der Merwe N.A."/>
            <person name="Wingfield M.J."/>
            <person name="Wingfield B.D."/>
        </authorList>
    </citation>
    <scope>NUCLEOTIDE SEQUENCE [LARGE SCALE GENOMIC DNA]</scope>
    <source>
        <strain evidence="3 4">CMW 18167</strain>
    </source>
</reference>
<dbReference type="Pfam" id="PF15404">
    <property type="entry name" value="PH_4"/>
    <property type="match status" value="1"/>
</dbReference>
<feature type="region of interest" description="Disordered" evidence="1">
    <location>
        <begin position="150"/>
        <end position="312"/>
    </location>
</feature>
<name>A0ABR3XQ04_9EURO</name>
<feature type="compositionally biased region" description="Polar residues" evidence="1">
    <location>
        <begin position="286"/>
        <end position="303"/>
    </location>
</feature>
<sequence>MGAQSPSAQSLPDPQQVDAGRYHEQYDALDAESYTAQQLRHASAEHLHRTTRRFFIGPIPEGWLNSHRKSWYRMGLSFKNYSSRRVTFSADTSSGEQRQDFLRDEASLAAIQHGDFPVLDVIESEETGPDEPQDASRVPTQDLQRLTTGAALMDSPAPMNYISPTADSGIDSGNEEPAESSGYAYVSPPAQSVPDSYVSTEGTRKGSKSSYVTARETLSVENASVNSTGHHDSLDPNRHSLPRKDSNNQLKPNGRLSARQRLSPVPSVSDANSSTSLLGRHERPRPTTNNSEEPSHSLQQQMPQVDETGEDSRADQWLLSPISNRLARLNLDDNVLDKQQRIRQRISQTQKVIASKRPRRWKPLEGEIIKAEKMLVRVEQAFNRSLPDDYTENDSQRIDTHLVDKWREYLVVCRYSPQQKHAPYTLQMYKTRVIPKVQTAKINKPARHEVPLTLKQTKVNLYSSLDKTVVVWHPCKRGTKIYMIRARSAANSVEWFTFIRQALGWRRPSKLLINVPDLDVSLVFKHPFDAHDKRHNSKDKGEDEGELSMGMEGDIAEIITRACLDLLQSRTEWSDLLKSWSEAGKMGLAWKRYDRLEWVVGPNERRMFGAMGMQMYHDLELRPKHHYPTAVKGRNEEKDHEPPPVEGFLIRLTSQKGVHQRFNRMFFKRLYFSTQDNYLFFCKPAKAAPPPPPKLGSQKDGSIPSSSEIVQKMPIHFDVDPYPIENGNIAWLSNGNKQHVQDHDREAYAHVRRNLHNLSQAEGFINLCRVREVRCVQRGSSPADPNIGEGPDVEFHQEVTDTHRDDGATDQFDDDRTFELVLNNGLVVRLQAYDTHTRDEWMKRLDALVRYWKARTTADMAELKALRRRNIELLGIDEEMESILGQFAQKWEVRRAHASPHLYNLCSLTGCRAIKMSGPLFRKPRRHSTFSRCNVVLSDGKLMIFESTLRRSTGVEIPHIHQELDATLDLSDCYIYAGLLTESDLLYANQTFDSNRPGHHALPRIYLSTDGFTSCDEDTAVCFVIWRPLRKNLFRTSQLQQGGHARRRLQKVSMLGVPGRSIVFKARSRVERDRWVMSIESEMDRLQDERLEDIRIVSNP</sequence>
<dbReference type="InterPro" id="IPR040345">
    <property type="entry name" value="Mug56/Spo71"/>
</dbReference>
<feature type="region of interest" description="Disordered" evidence="1">
    <location>
        <begin position="1"/>
        <end position="20"/>
    </location>
</feature>
<feature type="compositionally biased region" description="Polar residues" evidence="1">
    <location>
        <begin position="189"/>
        <end position="201"/>
    </location>
</feature>
<feature type="compositionally biased region" description="Polar residues" evidence="1">
    <location>
        <begin position="1"/>
        <end position="13"/>
    </location>
</feature>
<feature type="domain" description="PH" evidence="2">
    <location>
        <begin position="913"/>
        <end position="1084"/>
    </location>
</feature>
<dbReference type="PANTHER" id="PTHR28076">
    <property type="entry name" value="SPORULATION-SPECIFIC PROTEIN 71"/>
    <property type="match status" value="1"/>
</dbReference>
<dbReference type="Pfam" id="PF23207">
    <property type="entry name" value="PH_SPO71"/>
    <property type="match status" value="1"/>
</dbReference>
<dbReference type="InterPro" id="IPR001849">
    <property type="entry name" value="PH_domain"/>
</dbReference>
<dbReference type="InterPro" id="IPR057379">
    <property type="entry name" value="PH_SPO71"/>
</dbReference>
<evidence type="ECO:0000256" key="1">
    <source>
        <dbReference type="SAM" id="MobiDB-lite"/>
    </source>
</evidence>
<keyword evidence="4" id="KW-1185">Reference proteome</keyword>
<evidence type="ECO:0000313" key="4">
    <source>
        <dbReference type="Proteomes" id="UP001583193"/>
    </source>
</evidence>
<evidence type="ECO:0000259" key="2">
    <source>
        <dbReference type="PROSITE" id="PS50003"/>
    </source>
</evidence>
<dbReference type="Pfam" id="PF15407">
    <property type="entry name" value="Spo7_2_N"/>
    <property type="match status" value="1"/>
</dbReference>
<dbReference type="PROSITE" id="PS50003">
    <property type="entry name" value="PH_DOMAIN"/>
    <property type="match status" value="2"/>
</dbReference>
<protein>
    <recommendedName>
        <fullName evidence="2">PH domain-containing protein</fullName>
    </recommendedName>
</protein>
<dbReference type="InterPro" id="IPR039486">
    <property type="entry name" value="Mug56/Spo71_PH"/>
</dbReference>
<dbReference type="InterPro" id="IPR029217">
    <property type="entry name" value="Spo7_2_N"/>
</dbReference>
<dbReference type="Proteomes" id="UP001583193">
    <property type="component" value="Unassembled WGS sequence"/>
</dbReference>
<feature type="compositionally biased region" description="Polar residues" evidence="1">
    <location>
        <begin position="219"/>
        <end position="228"/>
    </location>
</feature>
<evidence type="ECO:0000313" key="3">
    <source>
        <dbReference type="EMBL" id="KAL1877684.1"/>
    </source>
</evidence>
<gene>
    <name evidence="3" type="ORF">Plec18167_004650</name>
</gene>
<dbReference type="PANTHER" id="PTHR28076:SF1">
    <property type="entry name" value="PROSPORE MEMBRANE ADAPTER PROTEIN SPO71"/>
    <property type="match status" value="1"/>
</dbReference>
<proteinExistence type="predicted"/>
<dbReference type="SMART" id="SM00233">
    <property type="entry name" value="PH"/>
    <property type="match status" value="2"/>
</dbReference>
<organism evidence="3 4">
    <name type="scientific">Paecilomyces lecythidis</name>
    <dbReference type="NCBI Taxonomy" id="3004212"/>
    <lineage>
        <taxon>Eukaryota</taxon>
        <taxon>Fungi</taxon>
        <taxon>Dikarya</taxon>
        <taxon>Ascomycota</taxon>
        <taxon>Pezizomycotina</taxon>
        <taxon>Eurotiomycetes</taxon>
        <taxon>Eurotiomycetidae</taxon>
        <taxon>Eurotiales</taxon>
        <taxon>Thermoascaceae</taxon>
        <taxon>Paecilomyces</taxon>
    </lineage>
</organism>